<evidence type="ECO:0000256" key="1">
    <source>
        <dbReference type="ARBA" id="ARBA00022737"/>
    </source>
</evidence>
<reference evidence="4 5" key="1">
    <citation type="journal article" date="2024" name="BMC Genomics">
        <title>Genome assembly of redclaw crayfish (Cherax quadricarinatus) provides insights into its immune adaptation and hypoxia tolerance.</title>
        <authorList>
            <person name="Liu Z."/>
            <person name="Zheng J."/>
            <person name="Li H."/>
            <person name="Fang K."/>
            <person name="Wang S."/>
            <person name="He J."/>
            <person name="Zhou D."/>
            <person name="Weng S."/>
            <person name="Chi M."/>
            <person name="Gu Z."/>
            <person name="He J."/>
            <person name="Li F."/>
            <person name="Wang M."/>
        </authorList>
    </citation>
    <scope>NUCLEOTIDE SEQUENCE [LARGE SCALE GENOMIC DNA]</scope>
    <source>
        <strain evidence="4">ZL_2023a</strain>
    </source>
</reference>
<dbReference type="AlphaFoldDB" id="A0AAW0WAF8"/>
<dbReference type="Proteomes" id="UP001445076">
    <property type="component" value="Unassembled WGS sequence"/>
</dbReference>
<feature type="non-terminal residue" evidence="4">
    <location>
        <position position="1"/>
    </location>
</feature>
<organism evidence="4 5">
    <name type="scientific">Cherax quadricarinatus</name>
    <name type="common">Australian red claw crayfish</name>
    <dbReference type="NCBI Taxonomy" id="27406"/>
    <lineage>
        <taxon>Eukaryota</taxon>
        <taxon>Metazoa</taxon>
        <taxon>Ecdysozoa</taxon>
        <taxon>Arthropoda</taxon>
        <taxon>Crustacea</taxon>
        <taxon>Multicrustacea</taxon>
        <taxon>Malacostraca</taxon>
        <taxon>Eumalacostraca</taxon>
        <taxon>Eucarida</taxon>
        <taxon>Decapoda</taxon>
        <taxon>Pleocyemata</taxon>
        <taxon>Astacidea</taxon>
        <taxon>Parastacoidea</taxon>
        <taxon>Parastacidae</taxon>
        <taxon>Cherax</taxon>
    </lineage>
</organism>
<keyword evidence="2 3" id="KW-0040">ANK repeat</keyword>
<dbReference type="SUPFAM" id="SSF48403">
    <property type="entry name" value="Ankyrin repeat"/>
    <property type="match status" value="1"/>
</dbReference>
<keyword evidence="5" id="KW-1185">Reference proteome</keyword>
<dbReference type="PROSITE" id="PS50088">
    <property type="entry name" value="ANK_REPEAT"/>
    <property type="match status" value="1"/>
</dbReference>
<evidence type="ECO:0000313" key="5">
    <source>
        <dbReference type="Proteomes" id="UP001445076"/>
    </source>
</evidence>
<dbReference type="PANTHER" id="PTHR24171">
    <property type="entry name" value="ANKYRIN REPEAT DOMAIN-CONTAINING PROTEIN 39-RELATED"/>
    <property type="match status" value="1"/>
</dbReference>
<proteinExistence type="predicted"/>
<dbReference type="EMBL" id="JARKIK010000073">
    <property type="protein sequence ID" value="KAK8728113.1"/>
    <property type="molecule type" value="Genomic_DNA"/>
</dbReference>
<dbReference type="PANTHER" id="PTHR24171:SF9">
    <property type="entry name" value="ANKYRIN REPEAT DOMAIN-CONTAINING PROTEIN 39"/>
    <property type="match status" value="1"/>
</dbReference>
<evidence type="ECO:0000313" key="4">
    <source>
        <dbReference type="EMBL" id="KAK8728113.1"/>
    </source>
</evidence>
<protein>
    <recommendedName>
        <fullName evidence="6">ANK_REP_REGION domain-containing protein</fullName>
    </recommendedName>
</protein>
<dbReference type="Pfam" id="PF00023">
    <property type="entry name" value="Ank"/>
    <property type="match status" value="1"/>
</dbReference>
<dbReference type="Gene3D" id="3.30.460.90">
    <property type="match status" value="1"/>
</dbReference>
<name>A0AAW0WAF8_CHEQU</name>
<accession>A0AAW0WAF8</accession>
<dbReference type="InterPro" id="IPR036770">
    <property type="entry name" value="Ankyrin_rpt-contain_sf"/>
</dbReference>
<gene>
    <name evidence="4" type="ORF">OTU49_009400</name>
</gene>
<evidence type="ECO:0000256" key="2">
    <source>
        <dbReference type="ARBA" id="ARBA00023043"/>
    </source>
</evidence>
<dbReference type="Gene3D" id="1.25.40.20">
    <property type="entry name" value="Ankyrin repeat-containing domain"/>
    <property type="match status" value="1"/>
</dbReference>
<sequence>TALHAAVQAGKFDTARALVNDMKANLFLADDAGRRPIDILPPLERQLLMQNCVAREYRCLDNLQMKMKNKSQQEDLRNLILLFIVLFLIHEAKDPKLLWKPIFSCLVNDSRPYVSSSNHHDWLDNVARKLDTSYRRSYYEDIFVGFVDVLKKFFQSTKIERFSDQSFDHIDSLTRKALILCSEENFPVFMHLIVSVAYVDGNSEVNCVCQTKPLHHAAARNNMSAVTYLLSLGASCTVKDKCGNTPAHYAYMMGHRTMGEFLNVQEVQKEKNIMGRSPESVWEDFKTYMSQYKLNIEKCHTNKLQEQNTEEMLIKLHLEHLKEIWQSKGIRETVKEAHVNFTEGETREVKQAVQQLLTEIHNEVVKRNTLFEGELQLLGSSSDNVRLYCPDEYDVNITLKRISCLSDGDFSLKLEDSNEKYSLRNIIVSANNEGKKYLIHRSYIQDTFYDEVKQCLINMNFENKQLAPVLPGLKKTQVGVGLSLTWSGRQYPLLLVDIDIVLTIRAKWPDNLSKPKLLSPNINNVFLNSIGENEWRFSFAIAENHIMKTLPEDHRLVFLACKMVLASLKVEGWVPRQIKKQFTYWDARQFRIKPPGGFSLKNAFFLELEETKKNLSWRKKTLLEKIQSVFQRMCIQDNNTVRDGCIAAYFGGDTEKSPLCSGAAVIYSFLETFKEISKNNKESIKYEI</sequence>
<keyword evidence="1" id="KW-0677">Repeat</keyword>
<dbReference type="Pfam" id="PF13637">
    <property type="entry name" value="Ank_4"/>
    <property type="match status" value="1"/>
</dbReference>
<evidence type="ECO:0000256" key="3">
    <source>
        <dbReference type="PROSITE-ProRule" id="PRU00023"/>
    </source>
</evidence>
<feature type="repeat" description="ANK" evidence="3">
    <location>
        <begin position="213"/>
        <end position="241"/>
    </location>
</feature>
<comment type="caution">
    <text evidence="4">The sequence shown here is derived from an EMBL/GenBank/DDBJ whole genome shotgun (WGS) entry which is preliminary data.</text>
</comment>
<dbReference type="InterPro" id="IPR002110">
    <property type="entry name" value="Ankyrin_rpt"/>
</dbReference>
<evidence type="ECO:0008006" key="6">
    <source>
        <dbReference type="Google" id="ProtNLM"/>
    </source>
</evidence>